<evidence type="ECO:0000313" key="3">
    <source>
        <dbReference type="Proteomes" id="UP000283341"/>
    </source>
</evidence>
<dbReference type="EMBL" id="QRVJ01000001">
    <property type="protein sequence ID" value="RGS40285.1"/>
    <property type="molecule type" value="Genomic_DNA"/>
</dbReference>
<name>A0A412IQ35_9BACE</name>
<dbReference type="SUPFAM" id="SSF56281">
    <property type="entry name" value="Metallo-hydrolase/oxidoreductase"/>
    <property type="match status" value="1"/>
</dbReference>
<gene>
    <name evidence="2" type="ORF">DWX97_01095</name>
</gene>
<dbReference type="AlphaFoldDB" id="A0A412IQ35"/>
<comment type="caution">
    <text evidence="2">The sequence shown here is derived from an EMBL/GenBank/DDBJ whole genome shotgun (WGS) entry which is preliminary data.</text>
</comment>
<keyword evidence="2" id="KW-0378">Hydrolase</keyword>
<feature type="compositionally biased region" description="Basic and acidic residues" evidence="1">
    <location>
        <begin position="40"/>
        <end position="55"/>
    </location>
</feature>
<dbReference type="InterPro" id="IPR052159">
    <property type="entry name" value="Competence_DNA_uptake"/>
</dbReference>
<dbReference type="PANTHER" id="PTHR30619">
    <property type="entry name" value="DNA INTERNALIZATION/COMPETENCE PROTEIN COMEC/REC2"/>
    <property type="match status" value="1"/>
</dbReference>
<sequence length="338" mass="39450">MAVIHFLNVLEGDCNVIQHDSGRLTVIDVSNAFNDIDTEEEKKVKTSQEREDRRLRTQVPTGKTDYKQKHNPDNPIQYIKEKIKKTNIFRFIITHPDMDHIDGIKDLFEDFSITNTWDTDNKVEKDMKNWGGGYNKEDWAFYKNLRDGKYSETKRLTYFDTHDCIYWNQDNIKILSPTPELLKSAIEANDYNDASYAILFTPPKKDGSCWKILFAGDTHDKSWEHIISNHKNVVSDIDVLMAPHHGRDSDRNYNFLETLKPRVTLFGNASSKHLAYDSYPNIRITNNQAGYIILDVNDTNITFYVKNYEFARDYKYKKGWGLPLKNVTFDAYGLFKIS</sequence>
<dbReference type="PANTHER" id="PTHR30619:SF1">
    <property type="entry name" value="RECOMBINATION PROTEIN 2"/>
    <property type="match status" value="1"/>
</dbReference>
<dbReference type="Proteomes" id="UP000283341">
    <property type="component" value="Unassembled WGS sequence"/>
</dbReference>
<evidence type="ECO:0000256" key="1">
    <source>
        <dbReference type="SAM" id="MobiDB-lite"/>
    </source>
</evidence>
<evidence type="ECO:0000313" key="2">
    <source>
        <dbReference type="EMBL" id="RGS40285.1"/>
    </source>
</evidence>
<reference evidence="2 3" key="1">
    <citation type="submission" date="2018-08" db="EMBL/GenBank/DDBJ databases">
        <title>A genome reference for cultivated species of the human gut microbiota.</title>
        <authorList>
            <person name="Zou Y."/>
            <person name="Xue W."/>
            <person name="Luo G."/>
        </authorList>
    </citation>
    <scope>NUCLEOTIDE SEQUENCE [LARGE SCALE GENOMIC DNA]</scope>
    <source>
        <strain evidence="2 3">AF22-3AC</strain>
    </source>
</reference>
<protein>
    <submittedName>
        <fullName evidence="2">MBL fold metallo-hydrolase</fullName>
    </submittedName>
</protein>
<dbReference type="InterPro" id="IPR036866">
    <property type="entry name" value="RibonucZ/Hydroxyglut_hydro"/>
</dbReference>
<dbReference type="Gene3D" id="3.60.15.10">
    <property type="entry name" value="Ribonuclease Z/Hydroxyacylglutathione hydrolase-like"/>
    <property type="match status" value="1"/>
</dbReference>
<dbReference type="RefSeq" id="WP_118401757.1">
    <property type="nucleotide sequence ID" value="NZ_JADNFX010000013.1"/>
</dbReference>
<accession>A0A412IQ35</accession>
<proteinExistence type="predicted"/>
<feature type="region of interest" description="Disordered" evidence="1">
    <location>
        <begin position="40"/>
        <end position="72"/>
    </location>
</feature>
<dbReference type="GO" id="GO:0016787">
    <property type="term" value="F:hydrolase activity"/>
    <property type="evidence" value="ECO:0007669"/>
    <property type="project" value="UniProtKB-KW"/>
</dbReference>
<organism evidence="2 3">
    <name type="scientific">Bacteroides cellulosilyticus</name>
    <dbReference type="NCBI Taxonomy" id="246787"/>
    <lineage>
        <taxon>Bacteria</taxon>
        <taxon>Pseudomonadati</taxon>
        <taxon>Bacteroidota</taxon>
        <taxon>Bacteroidia</taxon>
        <taxon>Bacteroidales</taxon>
        <taxon>Bacteroidaceae</taxon>
        <taxon>Bacteroides</taxon>
    </lineage>
</organism>